<reference evidence="5" key="1">
    <citation type="submission" date="2011-05" db="EMBL/GenBank/DDBJ databases">
        <authorList>
            <person name="Richards S.R."/>
            <person name="Qu J."/>
            <person name="Jiang H."/>
            <person name="Jhangiani S.N."/>
            <person name="Agravi P."/>
            <person name="Goodspeed R."/>
            <person name="Gross S."/>
            <person name="Mandapat C."/>
            <person name="Jackson L."/>
            <person name="Mathew T."/>
            <person name="Pu L."/>
            <person name="Thornton R."/>
            <person name="Saada N."/>
            <person name="Wilczek-Boney K.B."/>
            <person name="Lee S."/>
            <person name="Kovar C."/>
            <person name="Wu Y."/>
            <person name="Scherer S.E."/>
            <person name="Worley K.C."/>
            <person name="Muzny D.M."/>
            <person name="Gibbs R."/>
        </authorList>
    </citation>
    <scope>NUCLEOTIDE SEQUENCE</scope>
    <source>
        <strain evidence="5">Brora</strain>
    </source>
</reference>
<protein>
    <recommendedName>
        <fullName evidence="3">Sulfotransferase domain-containing protein</fullName>
    </recommendedName>
</protein>
<evidence type="ECO:0000256" key="1">
    <source>
        <dbReference type="ARBA" id="ARBA00005771"/>
    </source>
</evidence>
<dbReference type="Proteomes" id="UP000014500">
    <property type="component" value="Unassembled WGS sequence"/>
</dbReference>
<dbReference type="InterPro" id="IPR027417">
    <property type="entry name" value="P-loop_NTPase"/>
</dbReference>
<reference evidence="4" key="2">
    <citation type="submission" date="2015-02" db="UniProtKB">
        <authorList>
            <consortium name="EnsemblMetazoa"/>
        </authorList>
    </citation>
    <scope>IDENTIFICATION</scope>
</reference>
<dbReference type="STRING" id="126957.T1II82"/>
<evidence type="ECO:0000256" key="2">
    <source>
        <dbReference type="ARBA" id="ARBA00022679"/>
    </source>
</evidence>
<evidence type="ECO:0000313" key="4">
    <source>
        <dbReference type="EnsemblMetazoa" id="SMAR000574-PA"/>
    </source>
</evidence>
<dbReference type="eggNOG" id="KOG1584">
    <property type="taxonomic scope" value="Eukaryota"/>
</dbReference>
<name>T1II82_STRMM</name>
<dbReference type="GO" id="GO:0008146">
    <property type="term" value="F:sulfotransferase activity"/>
    <property type="evidence" value="ECO:0007669"/>
    <property type="project" value="InterPro"/>
</dbReference>
<proteinExistence type="inferred from homology"/>
<dbReference type="EMBL" id="JH430146">
    <property type="status" value="NOT_ANNOTATED_CDS"/>
    <property type="molecule type" value="Genomic_DNA"/>
</dbReference>
<dbReference type="PANTHER" id="PTHR11783">
    <property type="entry name" value="SULFOTRANSFERASE SULT"/>
    <property type="match status" value="1"/>
</dbReference>
<evidence type="ECO:0000313" key="5">
    <source>
        <dbReference type="Proteomes" id="UP000014500"/>
    </source>
</evidence>
<dbReference type="PhylomeDB" id="T1II82"/>
<dbReference type="Pfam" id="PF00685">
    <property type="entry name" value="Sulfotransfer_1"/>
    <property type="match status" value="2"/>
</dbReference>
<dbReference type="SUPFAM" id="SSF52540">
    <property type="entry name" value="P-loop containing nucleoside triphosphate hydrolases"/>
    <property type="match status" value="1"/>
</dbReference>
<dbReference type="OMA" id="WICWVEH"/>
<dbReference type="HOGENOM" id="CLU_027239_1_2_1"/>
<keyword evidence="2" id="KW-0808">Transferase</keyword>
<accession>T1II82</accession>
<keyword evidence="5" id="KW-1185">Reference proteome</keyword>
<feature type="domain" description="Sulfotransferase" evidence="3">
    <location>
        <begin position="203"/>
        <end position="338"/>
    </location>
</feature>
<feature type="domain" description="Sulfotransferase" evidence="3">
    <location>
        <begin position="53"/>
        <end position="136"/>
    </location>
</feature>
<evidence type="ECO:0000259" key="3">
    <source>
        <dbReference type="Pfam" id="PF00685"/>
    </source>
</evidence>
<dbReference type="EnsemblMetazoa" id="SMAR000574-RA">
    <property type="protein sequence ID" value="SMAR000574-PA"/>
    <property type="gene ID" value="SMAR000574"/>
</dbReference>
<comment type="similarity">
    <text evidence="1">Belongs to the sulfotransferase 1 family.</text>
</comment>
<dbReference type="AlphaFoldDB" id="T1II82"/>
<organism evidence="4 5">
    <name type="scientific">Strigamia maritima</name>
    <name type="common">European centipede</name>
    <name type="synonym">Geophilus maritimus</name>
    <dbReference type="NCBI Taxonomy" id="126957"/>
    <lineage>
        <taxon>Eukaryota</taxon>
        <taxon>Metazoa</taxon>
        <taxon>Ecdysozoa</taxon>
        <taxon>Arthropoda</taxon>
        <taxon>Myriapoda</taxon>
        <taxon>Chilopoda</taxon>
        <taxon>Pleurostigmophora</taxon>
        <taxon>Geophilomorpha</taxon>
        <taxon>Linotaeniidae</taxon>
        <taxon>Strigamia</taxon>
    </lineage>
</organism>
<sequence length="345" mass="40370">MADISATLIPLDHKLYKHYKAFSAAYLIGKNKFCFPKNGPEVIKKFQNFKVRDDDIYVLTFPKTGTTWLEEIAYVLLNDLDFEKINKTIRDFDIPYVDLDVWEIAVNLMDFTINLASPRCIKLHTSLSLLPNDFATKPKGSSGTMGGPEWICWVEHLDLHEFVENKKIILHYLHIFNTDLMRFPNFRFCTCAGTRAMAFCTFEGSIDDFAELFMENKIPYTPYVTHVKEVWEKRHEKNIYFTTYEELQKNQEKVIAEIAQFMNKSLTDDQIKMVADHCKFDNMKKNPATNKKELDDTKTVVKDFKFMRKGIVGNWKSEMSPELSAKIDKWLLENTKDCPDLRKFL</sequence>
<dbReference type="Gene3D" id="3.40.50.300">
    <property type="entry name" value="P-loop containing nucleotide triphosphate hydrolases"/>
    <property type="match status" value="2"/>
</dbReference>
<dbReference type="InterPro" id="IPR000863">
    <property type="entry name" value="Sulfotransferase_dom"/>
</dbReference>